<evidence type="ECO:0000313" key="2">
    <source>
        <dbReference type="Proteomes" id="UP000541352"/>
    </source>
</evidence>
<dbReference type="EMBL" id="JACIBY010000004">
    <property type="protein sequence ID" value="MBB3838213.1"/>
    <property type="molecule type" value="Genomic_DNA"/>
</dbReference>
<protein>
    <submittedName>
        <fullName evidence="1">Uncharacterized protein</fullName>
    </submittedName>
</protein>
<comment type="caution">
    <text evidence="1">The sequence shown here is derived from an EMBL/GenBank/DDBJ whole genome shotgun (WGS) entry which is preliminary data.</text>
</comment>
<gene>
    <name evidence="1" type="ORF">FHS57_002218</name>
</gene>
<evidence type="ECO:0000313" key="1">
    <source>
        <dbReference type="EMBL" id="MBB3838213.1"/>
    </source>
</evidence>
<dbReference type="AlphaFoldDB" id="A0A7W6EQ76"/>
<reference evidence="1 2" key="1">
    <citation type="submission" date="2020-08" db="EMBL/GenBank/DDBJ databases">
        <title>Genomic Encyclopedia of Type Strains, Phase IV (KMG-IV): sequencing the most valuable type-strain genomes for metagenomic binning, comparative biology and taxonomic classification.</title>
        <authorList>
            <person name="Goeker M."/>
        </authorList>
    </citation>
    <scope>NUCLEOTIDE SEQUENCE [LARGE SCALE GENOMIC DNA]</scope>
    <source>
        <strain evidence="1 2">DSM 17976</strain>
    </source>
</reference>
<sequence>MSLLKMMDVVEDAMRRLKKVSKASYFQVFNPNKC</sequence>
<dbReference type="Proteomes" id="UP000541352">
    <property type="component" value="Unassembled WGS sequence"/>
</dbReference>
<keyword evidence="2" id="KW-1185">Reference proteome</keyword>
<name>A0A7W6EQ76_9BACT</name>
<proteinExistence type="predicted"/>
<organism evidence="1 2">
    <name type="scientific">Runella defluvii</name>
    <dbReference type="NCBI Taxonomy" id="370973"/>
    <lineage>
        <taxon>Bacteria</taxon>
        <taxon>Pseudomonadati</taxon>
        <taxon>Bacteroidota</taxon>
        <taxon>Cytophagia</taxon>
        <taxon>Cytophagales</taxon>
        <taxon>Spirosomataceae</taxon>
        <taxon>Runella</taxon>
    </lineage>
</organism>
<accession>A0A7W6EQ76</accession>